<evidence type="ECO:0000256" key="7">
    <source>
        <dbReference type="ARBA" id="ARBA00022898"/>
    </source>
</evidence>
<dbReference type="GO" id="GO:0006564">
    <property type="term" value="P:L-serine biosynthetic process"/>
    <property type="evidence" value="ECO:0007669"/>
    <property type="project" value="UniProtKB-UniRule"/>
</dbReference>
<dbReference type="PIRSF" id="PIRSF000525">
    <property type="entry name" value="SerC"/>
    <property type="match status" value="1"/>
</dbReference>
<keyword evidence="6 12" id="KW-0808">Transferase</keyword>
<gene>
    <name evidence="12" type="primary">serC</name>
    <name evidence="14" type="ORF">B0682_01085</name>
</gene>
<dbReference type="Gene3D" id="3.90.1150.10">
    <property type="entry name" value="Aspartate Aminotransferase, domain 1"/>
    <property type="match status" value="1"/>
</dbReference>
<dbReference type="STRING" id="90241.B0682_01085"/>
<comment type="cofactor">
    <cofactor evidence="12">
        <name>pyridoxal 5'-phosphate</name>
        <dbReference type="ChEBI" id="CHEBI:597326"/>
    </cofactor>
    <text evidence="12">Binds 1 pyridoxal phosphate per subunit.</text>
</comment>
<dbReference type="EC" id="2.6.1.52" evidence="12"/>
<dbReference type="GO" id="GO:0004648">
    <property type="term" value="F:O-phospho-L-serine:2-oxoglutarate aminotransferase activity"/>
    <property type="evidence" value="ECO:0007669"/>
    <property type="project" value="UniProtKB-UniRule"/>
</dbReference>
<feature type="binding site" evidence="12">
    <location>
        <position position="177"/>
    </location>
    <ligand>
        <name>pyridoxal 5'-phosphate</name>
        <dbReference type="ChEBI" id="CHEBI:597326"/>
    </ligand>
</feature>
<evidence type="ECO:0000256" key="12">
    <source>
        <dbReference type="HAMAP-Rule" id="MF_00160"/>
    </source>
</evidence>
<feature type="domain" description="Aminotransferase class V" evidence="13">
    <location>
        <begin position="23"/>
        <end position="370"/>
    </location>
</feature>
<dbReference type="Pfam" id="PF00266">
    <property type="entry name" value="Aminotran_5"/>
    <property type="match status" value="1"/>
</dbReference>
<protein>
    <recommendedName>
        <fullName evidence="12">Phosphoserine aminotransferase</fullName>
        <ecNumber evidence="12">2.6.1.52</ecNumber>
    </recommendedName>
    <alternativeName>
        <fullName evidence="12">Phosphohydroxythreonine aminotransferase</fullName>
        <shortName evidence="12">PSAT</shortName>
    </alternativeName>
</protein>
<keyword evidence="9 12" id="KW-0718">Serine biosynthesis</keyword>
<keyword evidence="8 12" id="KW-0664">Pyridoxine biosynthesis</keyword>
<dbReference type="HAMAP" id="MF_00160">
    <property type="entry name" value="SerC_aminotrans_5"/>
    <property type="match status" value="1"/>
</dbReference>
<reference evidence="14 15" key="1">
    <citation type="submission" date="2017-02" db="EMBL/GenBank/DDBJ databases">
        <title>Draft genome sequence of Moraxella lincolnii CCUG 9405T type strain.</title>
        <authorList>
            <person name="Salva-Serra F."/>
            <person name="Engstrom-Jakobsson H."/>
            <person name="Thorell K."/>
            <person name="Jaen-Luchoro D."/>
            <person name="Gonzales-Siles L."/>
            <person name="Karlsson R."/>
            <person name="Yazdan S."/>
            <person name="Boulund F."/>
            <person name="Johnning A."/>
            <person name="Engstrand L."/>
            <person name="Kristiansson E."/>
            <person name="Moore E."/>
        </authorList>
    </citation>
    <scope>NUCLEOTIDE SEQUENCE [LARGE SCALE GENOMIC DNA]</scope>
    <source>
        <strain evidence="14 15">CCUG 9405</strain>
    </source>
</reference>
<evidence type="ECO:0000259" key="13">
    <source>
        <dbReference type="Pfam" id="PF00266"/>
    </source>
</evidence>
<dbReference type="AlphaFoldDB" id="A0A1T0CKQ0"/>
<comment type="pathway">
    <text evidence="1 12">Cofactor biosynthesis; pyridoxine 5'-phosphate biosynthesis; pyridoxine 5'-phosphate from D-erythrose 4-phosphate: step 3/5.</text>
</comment>
<comment type="subcellular location">
    <subcellularLocation>
        <location evidence="12">Cytoplasm</location>
    </subcellularLocation>
</comment>
<dbReference type="UniPathway" id="UPA00135">
    <property type="reaction ID" value="UER00197"/>
</dbReference>
<comment type="caution">
    <text evidence="12">Lacks conserved residue(s) required for the propagation of feature annotation.</text>
</comment>
<dbReference type="SUPFAM" id="SSF53383">
    <property type="entry name" value="PLP-dependent transferases"/>
    <property type="match status" value="1"/>
</dbReference>
<feature type="binding site" evidence="12">
    <location>
        <begin position="93"/>
        <end position="94"/>
    </location>
    <ligand>
        <name>pyridoxal 5'-phosphate</name>
        <dbReference type="ChEBI" id="CHEBI:597326"/>
    </ligand>
</feature>
<keyword evidence="12" id="KW-0963">Cytoplasm</keyword>
<dbReference type="OrthoDB" id="9809412at2"/>
<dbReference type="GO" id="GO:0005737">
    <property type="term" value="C:cytoplasm"/>
    <property type="evidence" value="ECO:0007669"/>
    <property type="project" value="UniProtKB-SubCell"/>
</dbReference>
<dbReference type="Proteomes" id="UP000191094">
    <property type="component" value="Unassembled WGS sequence"/>
</dbReference>
<dbReference type="FunFam" id="3.40.640.10:FF:000010">
    <property type="entry name" value="Phosphoserine aminotransferase"/>
    <property type="match status" value="1"/>
</dbReference>
<dbReference type="InterPro" id="IPR015421">
    <property type="entry name" value="PyrdxlP-dep_Trfase_major"/>
</dbReference>
<evidence type="ECO:0000313" key="14">
    <source>
        <dbReference type="EMBL" id="OOS22829.1"/>
    </source>
</evidence>
<feature type="binding site" evidence="12">
    <location>
        <position position="122"/>
    </location>
    <ligand>
        <name>pyridoxal 5'-phosphate</name>
        <dbReference type="ChEBI" id="CHEBI:597326"/>
    </ligand>
</feature>
<dbReference type="FunFam" id="3.90.1150.10:FF:000006">
    <property type="entry name" value="Phosphoserine aminotransferase"/>
    <property type="match status" value="1"/>
</dbReference>
<feature type="binding site" evidence="12">
    <location>
        <position position="59"/>
    </location>
    <ligand>
        <name>L-glutamate</name>
        <dbReference type="ChEBI" id="CHEBI:29985"/>
    </ligand>
</feature>
<proteinExistence type="inferred from homology"/>
<dbReference type="InterPro" id="IPR015424">
    <property type="entry name" value="PyrdxlP-dep_Trfase"/>
</dbReference>
<dbReference type="InterPro" id="IPR000192">
    <property type="entry name" value="Aminotrans_V_dom"/>
</dbReference>
<keyword evidence="7 12" id="KW-0663">Pyridoxal phosphate</keyword>
<evidence type="ECO:0000256" key="5">
    <source>
        <dbReference type="ARBA" id="ARBA00022605"/>
    </source>
</evidence>
<dbReference type="GO" id="GO:0030170">
    <property type="term" value="F:pyridoxal phosphate binding"/>
    <property type="evidence" value="ECO:0007669"/>
    <property type="project" value="UniProtKB-UniRule"/>
</dbReference>
<comment type="catalytic activity">
    <reaction evidence="11 12">
        <text>O-phospho-L-serine + 2-oxoglutarate = 3-phosphooxypyruvate + L-glutamate</text>
        <dbReference type="Rhea" id="RHEA:14329"/>
        <dbReference type="ChEBI" id="CHEBI:16810"/>
        <dbReference type="ChEBI" id="CHEBI:18110"/>
        <dbReference type="ChEBI" id="CHEBI:29985"/>
        <dbReference type="ChEBI" id="CHEBI:57524"/>
        <dbReference type="EC" id="2.6.1.52"/>
    </reaction>
</comment>
<feature type="binding site" evidence="12">
    <location>
        <begin position="261"/>
        <end position="262"/>
    </location>
    <ligand>
        <name>pyridoxal 5'-phosphate</name>
        <dbReference type="ChEBI" id="CHEBI:597326"/>
    </ligand>
</feature>
<accession>A0A1T0CKQ0</accession>
<comment type="catalytic activity">
    <reaction evidence="10 12">
        <text>4-(phosphooxy)-L-threonine + 2-oxoglutarate = (R)-3-hydroxy-2-oxo-4-phosphooxybutanoate + L-glutamate</text>
        <dbReference type="Rhea" id="RHEA:16573"/>
        <dbReference type="ChEBI" id="CHEBI:16810"/>
        <dbReference type="ChEBI" id="CHEBI:29985"/>
        <dbReference type="ChEBI" id="CHEBI:58452"/>
        <dbReference type="ChEBI" id="CHEBI:58538"/>
        <dbReference type="EC" id="2.6.1.52"/>
    </reaction>
</comment>
<dbReference type="EMBL" id="MUYT01000001">
    <property type="protein sequence ID" value="OOS22829.1"/>
    <property type="molecule type" value="Genomic_DNA"/>
</dbReference>
<comment type="pathway">
    <text evidence="2 12">Amino-acid biosynthesis; L-serine biosynthesis; L-serine from 3-phospho-D-glycerate: step 2/3.</text>
</comment>
<dbReference type="GO" id="GO:0008615">
    <property type="term" value="P:pyridoxine biosynthetic process"/>
    <property type="evidence" value="ECO:0007669"/>
    <property type="project" value="UniProtKB-UniRule"/>
</dbReference>
<dbReference type="RefSeq" id="WP_078306248.1">
    <property type="nucleotide sequence ID" value="NZ_MUYT01000001.1"/>
</dbReference>
<feature type="modified residue" description="N6-(pyridoxal phosphate)lysine" evidence="12">
    <location>
        <position position="220"/>
    </location>
</feature>
<keyword evidence="5 12" id="KW-0028">Amino-acid biosynthesis</keyword>
<evidence type="ECO:0000256" key="9">
    <source>
        <dbReference type="ARBA" id="ARBA00023299"/>
    </source>
</evidence>
<dbReference type="Gene3D" id="3.40.640.10">
    <property type="entry name" value="Type I PLP-dependent aspartate aminotransferase-like (Major domain)"/>
    <property type="match status" value="1"/>
</dbReference>
<comment type="similarity">
    <text evidence="3 12">Belongs to the class-V pyridoxal-phosphate-dependent aminotransferase family. SerC subfamily.</text>
</comment>
<comment type="function">
    <text evidence="12">Catalyzes the reversible conversion of 3-phosphohydroxypyruvate to phosphoserine and of 3-hydroxy-2-oxo-4-phosphonooxybutanoate to phosphohydroxythreonine.</text>
</comment>
<evidence type="ECO:0000256" key="11">
    <source>
        <dbReference type="ARBA" id="ARBA00049007"/>
    </source>
</evidence>
<dbReference type="CDD" id="cd00611">
    <property type="entry name" value="PSAT_like"/>
    <property type="match status" value="1"/>
</dbReference>
<evidence type="ECO:0000256" key="2">
    <source>
        <dbReference type="ARBA" id="ARBA00005099"/>
    </source>
</evidence>
<sequence>MTSLISSDQLEQLSLEQLHRLPNFSAGPASIPTPVLYQAQQELLDWQGKGVSVMEMSHRSQDYMQIASEAEQNLRELMAIPNHYKVLFLQGGASLQFSAIPLNLLSFNQDNSVADYLLTGTWSKKAFSEATRYANLGLGRVNLVADGRGLNYQSVPDRHTWQTTDNASYFHYCANETIHGVQLFEPPKVSAPLVADMSSSILSHPIDVNDYGVIYAGAQKNIGPAGLVIVIIREDLLGHASDWCPALLNYQTQVDADSMSNTPATYSWYLAGLVFEWLKAQGGVEQIAKINQQKAKLLYDAIDGSDFYHNGIDAQYRSIMNVPFTLADATLDNVFLAKAKQQGLLNLKGHRSVGGMRASIYNAIGLDWVEQLVAFMQDFEKQHG</sequence>
<feature type="binding site" evidence="12">
    <location>
        <position position="196"/>
    </location>
    <ligand>
        <name>pyridoxal 5'-phosphate</name>
        <dbReference type="ChEBI" id="CHEBI:597326"/>
    </ligand>
</feature>
<evidence type="ECO:0000313" key="15">
    <source>
        <dbReference type="Proteomes" id="UP000191094"/>
    </source>
</evidence>
<evidence type="ECO:0000256" key="1">
    <source>
        <dbReference type="ARBA" id="ARBA00004915"/>
    </source>
</evidence>
<dbReference type="UniPathway" id="UPA00244">
    <property type="reaction ID" value="UER00311"/>
</dbReference>
<dbReference type="NCBIfam" id="TIGR01364">
    <property type="entry name" value="serC_1"/>
    <property type="match status" value="1"/>
</dbReference>
<comment type="subunit">
    <text evidence="12">Homodimer.</text>
</comment>
<evidence type="ECO:0000256" key="4">
    <source>
        <dbReference type="ARBA" id="ARBA00022576"/>
    </source>
</evidence>
<dbReference type="InterPro" id="IPR022278">
    <property type="entry name" value="Pser_aminoTfrase"/>
</dbReference>
<dbReference type="InterPro" id="IPR015422">
    <property type="entry name" value="PyrdxlP-dep_Trfase_small"/>
</dbReference>
<evidence type="ECO:0000256" key="10">
    <source>
        <dbReference type="ARBA" id="ARBA00047630"/>
    </source>
</evidence>
<organism evidence="14 15">
    <name type="scientific">Lwoffella lincolnii</name>
    <dbReference type="NCBI Taxonomy" id="90241"/>
    <lineage>
        <taxon>Bacteria</taxon>
        <taxon>Pseudomonadati</taxon>
        <taxon>Pseudomonadota</taxon>
        <taxon>Gammaproteobacteria</taxon>
        <taxon>Moraxellales</taxon>
        <taxon>Moraxellaceae</taxon>
        <taxon>Lwoffella</taxon>
    </lineage>
</organism>
<keyword evidence="4 12" id="KW-0032">Aminotransferase</keyword>
<dbReference type="PANTHER" id="PTHR43247:SF1">
    <property type="entry name" value="PHOSPHOSERINE AMINOTRANSFERASE"/>
    <property type="match status" value="1"/>
</dbReference>
<evidence type="ECO:0000256" key="6">
    <source>
        <dbReference type="ARBA" id="ARBA00022679"/>
    </source>
</evidence>
<keyword evidence="15" id="KW-1185">Reference proteome</keyword>
<name>A0A1T0CKQ0_9GAMM</name>
<comment type="caution">
    <text evidence="14">The sequence shown here is derived from an EMBL/GenBank/DDBJ whole genome shotgun (WGS) entry which is preliminary data.</text>
</comment>
<dbReference type="PANTHER" id="PTHR43247">
    <property type="entry name" value="PHOSPHOSERINE AMINOTRANSFERASE"/>
    <property type="match status" value="1"/>
</dbReference>
<evidence type="ECO:0000256" key="3">
    <source>
        <dbReference type="ARBA" id="ARBA00006904"/>
    </source>
</evidence>
<dbReference type="NCBIfam" id="NF003764">
    <property type="entry name" value="PRK05355.1"/>
    <property type="match status" value="1"/>
</dbReference>
<evidence type="ECO:0000256" key="8">
    <source>
        <dbReference type="ARBA" id="ARBA00023096"/>
    </source>
</evidence>
<feature type="binding site" evidence="12">
    <location>
        <position position="219"/>
    </location>
    <ligand>
        <name>pyridoxal 5'-phosphate</name>
        <dbReference type="ChEBI" id="CHEBI:597326"/>
    </ligand>
</feature>